<reference evidence="4 5" key="1">
    <citation type="journal article" date="2010" name="Plant Cell">
        <title>The Chlorella variabilis NC64A genome reveals adaptation to photosymbiosis, coevolution with viruses, and cryptic sex.</title>
        <authorList>
            <person name="Blanc G."/>
            <person name="Duncan G."/>
            <person name="Agarkova I."/>
            <person name="Borodovsky M."/>
            <person name="Gurnon J."/>
            <person name="Kuo A."/>
            <person name="Lindquist E."/>
            <person name="Lucas S."/>
            <person name="Pangilinan J."/>
            <person name="Polle J."/>
            <person name="Salamov A."/>
            <person name="Terry A."/>
            <person name="Yamada T."/>
            <person name="Dunigan D.D."/>
            <person name="Grigoriev I.V."/>
            <person name="Claverie J.M."/>
            <person name="Van Etten J.L."/>
        </authorList>
    </citation>
    <scope>NUCLEOTIDE SEQUENCE [LARGE SCALE GENOMIC DNA]</scope>
    <source>
        <strain evidence="4 5">NC64A</strain>
    </source>
</reference>
<dbReference type="PANTHER" id="PTHR31836">
    <property type="match status" value="1"/>
</dbReference>
<dbReference type="OrthoDB" id="406505at2759"/>
<dbReference type="RefSeq" id="XP_005852281.1">
    <property type="nucleotide sequence ID" value="XM_005852219.1"/>
</dbReference>
<feature type="compositionally biased region" description="Basic residues" evidence="2">
    <location>
        <begin position="115"/>
        <end position="125"/>
    </location>
</feature>
<dbReference type="KEGG" id="cvr:CHLNCDRAFT_133688"/>
<evidence type="ECO:0000313" key="4">
    <source>
        <dbReference type="EMBL" id="EFN60179.1"/>
    </source>
</evidence>
<feature type="compositionally biased region" description="Low complexity" evidence="2">
    <location>
        <begin position="144"/>
        <end position="158"/>
    </location>
</feature>
<evidence type="ECO:0000256" key="2">
    <source>
        <dbReference type="SAM" id="MobiDB-lite"/>
    </source>
</evidence>
<dbReference type="CDD" id="cd22271">
    <property type="entry name" value="DPBB_EXP_N-like"/>
    <property type="match status" value="1"/>
</dbReference>
<protein>
    <recommendedName>
        <fullName evidence="3">Expansin-like EG45 domain-containing protein</fullName>
    </recommendedName>
</protein>
<dbReference type="InterPro" id="IPR036908">
    <property type="entry name" value="RlpA-like_sf"/>
</dbReference>
<keyword evidence="1" id="KW-0732">Signal</keyword>
<dbReference type="SUPFAM" id="SSF50685">
    <property type="entry name" value="Barwin-like endoglucanases"/>
    <property type="match status" value="1"/>
</dbReference>
<dbReference type="Gene3D" id="2.40.40.10">
    <property type="entry name" value="RlpA-like domain"/>
    <property type="match status" value="1"/>
</dbReference>
<feature type="compositionally biased region" description="Acidic residues" evidence="2">
    <location>
        <begin position="132"/>
        <end position="143"/>
    </location>
</feature>
<dbReference type="AlphaFoldDB" id="E1Z3K7"/>
<keyword evidence="5" id="KW-1185">Reference proteome</keyword>
<name>E1Z3K7_CHLVA</name>
<dbReference type="EMBL" id="GL433835">
    <property type="protein sequence ID" value="EFN60179.1"/>
    <property type="molecule type" value="Genomic_DNA"/>
</dbReference>
<organism evidence="5">
    <name type="scientific">Chlorella variabilis</name>
    <name type="common">Green alga</name>
    <dbReference type="NCBI Taxonomy" id="554065"/>
    <lineage>
        <taxon>Eukaryota</taxon>
        <taxon>Viridiplantae</taxon>
        <taxon>Chlorophyta</taxon>
        <taxon>core chlorophytes</taxon>
        <taxon>Trebouxiophyceae</taxon>
        <taxon>Chlorellales</taxon>
        <taxon>Chlorellaceae</taxon>
        <taxon>Chlorella clade</taxon>
        <taxon>Chlorella</taxon>
    </lineage>
</organism>
<dbReference type="GeneID" id="17359383"/>
<sequence>MDGGGLNACQLQELPRHFERFYAYLPSSLFDIGQHCGRCVRVKGLDVGSSQSSFTLLVVDQCITCDDGSLDVSAEALEALSGSPLGSTEISWQFVSCDEEADLSPVETTQQEKKNKNKKGWRKKVSAADGAGSEEEAAEEEPAVDAAVAAQAETAADEPASRKLLRLRR</sequence>
<feature type="region of interest" description="Disordered" evidence="2">
    <location>
        <begin position="102"/>
        <end position="169"/>
    </location>
</feature>
<proteinExistence type="predicted"/>
<dbReference type="PANTHER" id="PTHR31836:SF21">
    <property type="entry name" value="EXPANSIN-LIKE PROTEIN 7"/>
    <property type="match status" value="1"/>
</dbReference>
<dbReference type="InParanoid" id="E1Z3K7"/>
<dbReference type="PROSITE" id="PS50842">
    <property type="entry name" value="EXPANSIN_EG45"/>
    <property type="match status" value="1"/>
</dbReference>
<dbReference type="STRING" id="554065.E1Z3K7"/>
<dbReference type="InterPro" id="IPR007112">
    <property type="entry name" value="Expansin/allergen_DPBB_dom"/>
</dbReference>
<evidence type="ECO:0000313" key="5">
    <source>
        <dbReference type="Proteomes" id="UP000008141"/>
    </source>
</evidence>
<gene>
    <name evidence="4" type="ORF">CHLNCDRAFT_133688</name>
</gene>
<accession>E1Z3K7</accession>
<dbReference type="InterPro" id="IPR051477">
    <property type="entry name" value="Expansin_CellWall"/>
</dbReference>
<evidence type="ECO:0000256" key="1">
    <source>
        <dbReference type="ARBA" id="ARBA00022729"/>
    </source>
</evidence>
<feature type="domain" description="Expansin-like EG45" evidence="3">
    <location>
        <begin position="3"/>
        <end position="102"/>
    </location>
</feature>
<evidence type="ECO:0000259" key="3">
    <source>
        <dbReference type="PROSITE" id="PS50842"/>
    </source>
</evidence>
<dbReference type="Proteomes" id="UP000008141">
    <property type="component" value="Unassembled WGS sequence"/>
</dbReference>